<gene>
    <name evidence="2" type="ORF">DJ010_01655</name>
</gene>
<proteinExistence type="predicted"/>
<dbReference type="Proteomes" id="UP000245507">
    <property type="component" value="Unassembled WGS sequence"/>
</dbReference>
<organism evidence="2 3">
    <name type="scientific">Nocardioides silvaticus</name>
    <dbReference type="NCBI Taxonomy" id="2201891"/>
    <lineage>
        <taxon>Bacteria</taxon>
        <taxon>Bacillati</taxon>
        <taxon>Actinomycetota</taxon>
        <taxon>Actinomycetes</taxon>
        <taxon>Propionibacteriales</taxon>
        <taxon>Nocardioidaceae</taxon>
        <taxon>Nocardioides</taxon>
    </lineage>
</organism>
<accession>A0A316TIF3</accession>
<feature type="region of interest" description="Disordered" evidence="1">
    <location>
        <begin position="115"/>
        <end position="146"/>
    </location>
</feature>
<dbReference type="RefSeq" id="WP_109691876.1">
    <property type="nucleotide sequence ID" value="NZ_QGDD01000001.1"/>
</dbReference>
<feature type="compositionally biased region" description="Pro residues" evidence="1">
    <location>
        <begin position="129"/>
        <end position="138"/>
    </location>
</feature>
<dbReference type="EMBL" id="QGDD01000001">
    <property type="protein sequence ID" value="PWN04373.1"/>
    <property type="molecule type" value="Genomic_DNA"/>
</dbReference>
<dbReference type="AlphaFoldDB" id="A0A316TIF3"/>
<reference evidence="2 3" key="1">
    <citation type="submission" date="2018-05" db="EMBL/GenBank/DDBJ databases">
        <title>Nocardioides silvaticus genome.</title>
        <authorList>
            <person name="Li C."/>
            <person name="Wang G."/>
        </authorList>
    </citation>
    <scope>NUCLEOTIDE SEQUENCE [LARGE SCALE GENOMIC DNA]</scope>
    <source>
        <strain evidence="2 3">CCTCC AB 2018079</strain>
    </source>
</reference>
<evidence type="ECO:0000313" key="3">
    <source>
        <dbReference type="Proteomes" id="UP000245507"/>
    </source>
</evidence>
<keyword evidence="3" id="KW-1185">Reference proteome</keyword>
<sequence length="279" mass="31016">MATFDQEITGRYAAAGADHADLDARRVARAVFVRDTIRTLYNADKKFGFDPADNGSLAELVDAAEEHLEHIANDVSQRSVMAPPTHRRRHRMRKHHSALGGVALALALALTGCGGDDNEPTVQETPSQSPSPTPPTASPTPKTDEEKAAAQLTKYLEARDDFYRAVTIDFKRLNPVATGDEFLKIQEAVVTLKRYDIKVTGEYVHTLAEPRRRSDSMILIIDCEDRTDVVERNKDGKKIKHTDPNGDPLRNPVPIEYTVVRDKGAWKVSNSDVKWDQSC</sequence>
<protein>
    <submittedName>
        <fullName evidence="2">Uncharacterized protein</fullName>
    </submittedName>
</protein>
<evidence type="ECO:0000256" key="1">
    <source>
        <dbReference type="SAM" id="MobiDB-lite"/>
    </source>
</evidence>
<evidence type="ECO:0000313" key="2">
    <source>
        <dbReference type="EMBL" id="PWN04373.1"/>
    </source>
</evidence>
<name>A0A316TIF3_9ACTN</name>
<comment type="caution">
    <text evidence="2">The sequence shown here is derived from an EMBL/GenBank/DDBJ whole genome shotgun (WGS) entry which is preliminary data.</text>
</comment>
<dbReference type="OrthoDB" id="3770778at2"/>